<dbReference type="GO" id="GO:0005737">
    <property type="term" value="C:cytoplasm"/>
    <property type="evidence" value="ECO:0007669"/>
    <property type="project" value="TreeGrafter"/>
</dbReference>
<accession>A0A9Q5I493</accession>
<dbReference type="Pfam" id="PF01428">
    <property type="entry name" value="zf-AN1"/>
    <property type="match status" value="2"/>
</dbReference>
<organism evidence="6 7">
    <name type="scientific">Sanghuangporus baumii</name>
    <name type="common">Phellinus baumii</name>
    <dbReference type="NCBI Taxonomy" id="108892"/>
    <lineage>
        <taxon>Eukaryota</taxon>
        <taxon>Fungi</taxon>
        <taxon>Dikarya</taxon>
        <taxon>Basidiomycota</taxon>
        <taxon>Agaricomycotina</taxon>
        <taxon>Agaricomycetes</taxon>
        <taxon>Hymenochaetales</taxon>
        <taxon>Hymenochaetaceae</taxon>
        <taxon>Sanghuangporus</taxon>
    </lineage>
</organism>
<dbReference type="PROSITE" id="PS51039">
    <property type="entry name" value="ZF_AN1"/>
    <property type="match status" value="1"/>
</dbReference>
<name>A0A9Q5I493_SANBA</name>
<dbReference type="SMART" id="SM00154">
    <property type="entry name" value="ZnF_AN1"/>
    <property type="match status" value="2"/>
</dbReference>
<evidence type="ECO:0000256" key="4">
    <source>
        <dbReference type="PROSITE-ProRule" id="PRU00449"/>
    </source>
</evidence>
<dbReference type="PANTHER" id="PTHR14677">
    <property type="entry name" value="ARSENITE INDUCUBLE RNA ASSOCIATED PROTEIN AIP-1-RELATED"/>
    <property type="match status" value="1"/>
</dbReference>
<evidence type="ECO:0000259" key="5">
    <source>
        <dbReference type="PROSITE" id="PS51039"/>
    </source>
</evidence>
<dbReference type="AlphaFoldDB" id="A0A9Q5I493"/>
<evidence type="ECO:0000313" key="7">
    <source>
        <dbReference type="Proteomes" id="UP000757232"/>
    </source>
</evidence>
<keyword evidence="7" id="KW-1185">Reference proteome</keyword>
<gene>
    <name evidence="6" type="ORF">A7U60_g1343</name>
</gene>
<keyword evidence="3" id="KW-0862">Zinc</keyword>
<proteinExistence type="predicted"/>
<evidence type="ECO:0000256" key="2">
    <source>
        <dbReference type="ARBA" id="ARBA00022771"/>
    </source>
</evidence>
<keyword evidence="1" id="KW-0479">Metal-binding</keyword>
<dbReference type="InterPro" id="IPR000058">
    <property type="entry name" value="Znf_AN1"/>
</dbReference>
<dbReference type="SUPFAM" id="SSF118310">
    <property type="entry name" value="AN1-like Zinc finger"/>
    <property type="match status" value="2"/>
</dbReference>
<evidence type="ECO:0000313" key="6">
    <source>
        <dbReference type="EMBL" id="OCB91389.1"/>
    </source>
</evidence>
<comment type="caution">
    <text evidence="6">The sequence shown here is derived from an EMBL/GenBank/DDBJ whole genome shotgun (WGS) entry which is preliminary data.</text>
</comment>
<sequence length="275" mass="30171">MASDPSSVGVPCAHADCNIHDFLPTKCPGCTRLFCSIHYFPDDHNCDGSEPTKGDVACSSRAEPQPVSLCGLRGCLAPCLELYAAQDVGQDARVAATCPRCSLSFCAQHRFPDAHQCEEPVLNPPSKNEAARAILAKNFPSYDLGKKHVVKAPAELNVKTRQKSKGTELVQLMKMRQTACPGDLAAGHVDIQSRFHVQVKVDNSDVYKTFWFRKSISTGRAIDLLQQRLETSSNETWMLLEGPDDSSEVSTVITTFDKPLSEVLTDGCRLKFMHS</sequence>
<dbReference type="InterPro" id="IPR035896">
    <property type="entry name" value="AN1-like_Znf"/>
</dbReference>
<evidence type="ECO:0000256" key="1">
    <source>
        <dbReference type="ARBA" id="ARBA00022723"/>
    </source>
</evidence>
<protein>
    <recommendedName>
        <fullName evidence="5">AN1-type domain-containing protein</fullName>
    </recommendedName>
</protein>
<dbReference type="Gene3D" id="4.10.1110.10">
    <property type="entry name" value="AN1-like Zinc finger"/>
    <property type="match status" value="2"/>
</dbReference>
<dbReference type="Proteomes" id="UP000757232">
    <property type="component" value="Unassembled WGS sequence"/>
</dbReference>
<keyword evidence="2 4" id="KW-0863">Zinc-finger</keyword>
<dbReference type="PANTHER" id="PTHR14677:SF20">
    <property type="entry name" value="ZINC FINGER AN1-TYPE CONTAINING 2A-RELATED"/>
    <property type="match status" value="1"/>
</dbReference>
<dbReference type="GO" id="GO:0008270">
    <property type="term" value="F:zinc ion binding"/>
    <property type="evidence" value="ECO:0007669"/>
    <property type="project" value="UniProtKB-KW"/>
</dbReference>
<reference evidence="6" key="1">
    <citation type="submission" date="2016-06" db="EMBL/GenBank/DDBJ databases">
        <title>Draft Genome sequence of the fungus Inonotus baumii.</title>
        <authorList>
            <person name="Zhu H."/>
            <person name="Lin W."/>
        </authorList>
    </citation>
    <scope>NUCLEOTIDE SEQUENCE</scope>
    <source>
        <strain evidence="6">821</strain>
    </source>
</reference>
<dbReference type="EMBL" id="LNZH02000090">
    <property type="protein sequence ID" value="OCB91389.1"/>
    <property type="molecule type" value="Genomic_DNA"/>
</dbReference>
<feature type="domain" description="AN1-type" evidence="5">
    <location>
        <begin position="6"/>
        <end position="54"/>
    </location>
</feature>
<evidence type="ECO:0000256" key="3">
    <source>
        <dbReference type="ARBA" id="ARBA00022833"/>
    </source>
</evidence>
<dbReference type="OrthoDB" id="431929at2759"/>